<gene>
    <name evidence="2" type="ORF">E2C01_082049</name>
</gene>
<dbReference type="EMBL" id="VSRR010073776">
    <property type="protein sequence ID" value="MPC87193.1"/>
    <property type="molecule type" value="Genomic_DNA"/>
</dbReference>
<organism evidence="2 3">
    <name type="scientific">Portunus trituberculatus</name>
    <name type="common">Swimming crab</name>
    <name type="synonym">Neptunus trituberculatus</name>
    <dbReference type="NCBI Taxonomy" id="210409"/>
    <lineage>
        <taxon>Eukaryota</taxon>
        <taxon>Metazoa</taxon>
        <taxon>Ecdysozoa</taxon>
        <taxon>Arthropoda</taxon>
        <taxon>Crustacea</taxon>
        <taxon>Multicrustacea</taxon>
        <taxon>Malacostraca</taxon>
        <taxon>Eumalacostraca</taxon>
        <taxon>Eucarida</taxon>
        <taxon>Decapoda</taxon>
        <taxon>Pleocyemata</taxon>
        <taxon>Brachyura</taxon>
        <taxon>Eubrachyura</taxon>
        <taxon>Portunoidea</taxon>
        <taxon>Portunidae</taxon>
        <taxon>Portuninae</taxon>
        <taxon>Portunus</taxon>
    </lineage>
</organism>
<protein>
    <submittedName>
        <fullName evidence="2">Uncharacterized protein</fullName>
    </submittedName>
</protein>
<name>A0A5B7IY66_PORTR</name>
<dbReference type="AlphaFoldDB" id="A0A5B7IY66"/>
<accession>A0A5B7IY66</accession>
<dbReference type="Proteomes" id="UP000324222">
    <property type="component" value="Unassembled WGS sequence"/>
</dbReference>
<evidence type="ECO:0000313" key="3">
    <source>
        <dbReference type="Proteomes" id="UP000324222"/>
    </source>
</evidence>
<keyword evidence="3" id="KW-1185">Reference proteome</keyword>
<feature type="compositionally biased region" description="Pro residues" evidence="1">
    <location>
        <begin position="72"/>
        <end position="87"/>
    </location>
</feature>
<proteinExistence type="predicted"/>
<reference evidence="2 3" key="1">
    <citation type="submission" date="2019-05" db="EMBL/GenBank/DDBJ databases">
        <title>Another draft genome of Portunus trituberculatus and its Hox gene families provides insights of decapod evolution.</title>
        <authorList>
            <person name="Jeong J.-H."/>
            <person name="Song I."/>
            <person name="Kim S."/>
            <person name="Choi T."/>
            <person name="Kim D."/>
            <person name="Ryu S."/>
            <person name="Kim W."/>
        </authorList>
    </citation>
    <scope>NUCLEOTIDE SEQUENCE [LARGE SCALE GENOMIC DNA]</scope>
    <source>
        <tissue evidence="2">Muscle</tissue>
    </source>
</reference>
<sequence length="87" mass="9085">MTSFTYCACLETELLDWKSTKGRDEAGEAVSGDASRAAGEADENTCAALMAPGRPSLSAGRGNNAVRYLQPSIPPPPPPPPPAIRKT</sequence>
<evidence type="ECO:0000256" key="1">
    <source>
        <dbReference type="SAM" id="MobiDB-lite"/>
    </source>
</evidence>
<feature type="region of interest" description="Disordered" evidence="1">
    <location>
        <begin position="21"/>
        <end position="87"/>
    </location>
</feature>
<evidence type="ECO:0000313" key="2">
    <source>
        <dbReference type="EMBL" id="MPC87193.1"/>
    </source>
</evidence>
<comment type="caution">
    <text evidence="2">The sequence shown here is derived from an EMBL/GenBank/DDBJ whole genome shotgun (WGS) entry which is preliminary data.</text>
</comment>